<name>A0AB34IW61_PRYPA</name>
<protein>
    <recommendedName>
        <fullName evidence="2">DUF5672 domain-containing protein</fullName>
    </recommendedName>
</protein>
<sequence length="398" mass="44214">MQGSCSSPLLSGMAVCCWFLLFLFHLSPCASSSRDYHTARQLSQAAITALFTQHKRQLLNQSLLCEPKPQSFHVVEDTAMMGDAVVIDSRAPGKMALILLNMRSHLPTSFTVHAYTRSAKMTRESFKQLSWASAQLLAWMHVGSVRLHTLTIPISTKAQYNTFLASREFWDMFERRWLLLFELDSALCGNPTVGLETFLSAGVAFIGAAWKGRTIPRALQGEVGNSGLSLWRRDVVGSFLDEIEQDSQSPANSRTVIDGFMHAFLHQAFERHRLDGIKPHPAREFAMQFSVETDYTGNFTPFGVHAAGKLLMSSRGAQSLKTLLLRCPQAAFAYYDLDTLSSLEQDLIARLAVSGQQYQDSFGCREDTTQLPAEFHAFTPARRGAGRRDGPPQAAGRV</sequence>
<organism evidence="3 4">
    <name type="scientific">Prymnesium parvum</name>
    <name type="common">Toxic golden alga</name>
    <dbReference type="NCBI Taxonomy" id="97485"/>
    <lineage>
        <taxon>Eukaryota</taxon>
        <taxon>Haptista</taxon>
        <taxon>Haptophyta</taxon>
        <taxon>Prymnesiophyceae</taxon>
        <taxon>Prymnesiales</taxon>
        <taxon>Prymnesiaceae</taxon>
        <taxon>Prymnesium</taxon>
    </lineage>
</organism>
<keyword evidence="4" id="KW-1185">Reference proteome</keyword>
<accession>A0AB34IW61</accession>
<dbReference type="Pfam" id="PF18922">
    <property type="entry name" value="DUF5672"/>
    <property type="match status" value="1"/>
</dbReference>
<keyword evidence="1" id="KW-0732">Signal</keyword>
<feature type="domain" description="DUF5672" evidence="2">
    <location>
        <begin position="154"/>
        <end position="305"/>
    </location>
</feature>
<dbReference type="AlphaFoldDB" id="A0AB34IW61"/>
<evidence type="ECO:0000313" key="3">
    <source>
        <dbReference type="EMBL" id="KAL1508180.1"/>
    </source>
</evidence>
<evidence type="ECO:0000259" key="2">
    <source>
        <dbReference type="Pfam" id="PF18922"/>
    </source>
</evidence>
<reference evidence="3 4" key="1">
    <citation type="journal article" date="2024" name="Science">
        <title>Giant polyketide synthase enzymes in the biosynthesis of giant marine polyether toxins.</title>
        <authorList>
            <person name="Fallon T.R."/>
            <person name="Shende V.V."/>
            <person name="Wierzbicki I.H."/>
            <person name="Pendleton A.L."/>
            <person name="Watervoot N.F."/>
            <person name="Auber R.P."/>
            <person name="Gonzalez D.J."/>
            <person name="Wisecaver J.H."/>
            <person name="Moore B.S."/>
        </authorList>
    </citation>
    <scope>NUCLEOTIDE SEQUENCE [LARGE SCALE GENOMIC DNA]</scope>
    <source>
        <strain evidence="3 4">12B1</strain>
    </source>
</reference>
<feature type="signal peptide" evidence="1">
    <location>
        <begin position="1"/>
        <end position="31"/>
    </location>
</feature>
<feature type="chain" id="PRO_5044329076" description="DUF5672 domain-containing protein" evidence="1">
    <location>
        <begin position="32"/>
        <end position="398"/>
    </location>
</feature>
<gene>
    <name evidence="3" type="ORF">AB1Y20_004300</name>
</gene>
<dbReference type="EMBL" id="JBGBPQ010000016">
    <property type="protein sequence ID" value="KAL1508180.1"/>
    <property type="molecule type" value="Genomic_DNA"/>
</dbReference>
<proteinExistence type="predicted"/>
<dbReference type="Proteomes" id="UP001515480">
    <property type="component" value="Unassembled WGS sequence"/>
</dbReference>
<dbReference type="InterPro" id="IPR043729">
    <property type="entry name" value="DUF5672"/>
</dbReference>
<evidence type="ECO:0000313" key="4">
    <source>
        <dbReference type="Proteomes" id="UP001515480"/>
    </source>
</evidence>
<evidence type="ECO:0000256" key="1">
    <source>
        <dbReference type="SAM" id="SignalP"/>
    </source>
</evidence>
<comment type="caution">
    <text evidence="3">The sequence shown here is derived from an EMBL/GenBank/DDBJ whole genome shotgun (WGS) entry which is preliminary data.</text>
</comment>